<name>A0A3N1HTL7_9ACTN</name>
<evidence type="ECO:0000313" key="2">
    <source>
        <dbReference type="EMBL" id="ROP45760.1"/>
    </source>
</evidence>
<reference evidence="2 3" key="1">
    <citation type="journal article" date="2015" name="Stand. Genomic Sci.">
        <title>Genomic Encyclopedia of Bacterial and Archaeal Type Strains, Phase III: the genomes of soil and plant-associated and newly described type strains.</title>
        <authorList>
            <person name="Whitman W.B."/>
            <person name="Woyke T."/>
            <person name="Klenk H.P."/>
            <person name="Zhou Y."/>
            <person name="Lilburn T.G."/>
            <person name="Beck B.J."/>
            <person name="De Vos P."/>
            <person name="Vandamme P."/>
            <person name="Eisen J.A."/>
            <person name="Garrity G."/>
            <person name="Hugenholtz P."/>
            <person name="Kyrpides N.C."/>
        </authorList>
    </citation>
    <scope>NUCLEOTIDE SEQUENCE [LARGE SCALE GENOMIC DNA]</scope>
    <source>
        <strain evidence="2 3">CECT 7306</strain>
    </source>
</reference>
<dbReference type="OrthoDB" id="157052at2"/>
<sequence>MSTADTAFAPRPQPDGRAHPSRRLRDAVEPLATLGYHAPDALDLLATVGLEHPASYVWPRASSLGEPSAAVVVSAFGVWQPEAVTAAYESGRAAVGLAEVRRVRLRGATDAVRAVLGDPEEVDGLEDTVVALERAVAGTSTVARPLFAGLTGHPEPPDLLGRLWHVTNEVRERRGDAHLAALAGAGVDGVGANLLNELWHGFDQFSFTATRFWTQAQMDAGLERLRHRGLVDGEELTDDGRSLREALEAFTDAAEEVVTDRLDDVDRHVERLGRWSRQIIDRGWYPDEGNKRYAG</sequence>
<accession>A0A3N1HTL7</accession>
<comment type="caution">
    <text evidence="2">The sequence shown here is derived from an EMBL/GenBank/DDBJ whole genome shotgun (WGS) entry which is preliminary data.</text>
</comment>
<evidence type="ECO:0000313" key="3">
    <source>
        <dbReference type="Proteomes" id="UP000276232"/>
    </source>
</evidence>
<gene>
    <name evidence="2" type="ORF">EDC03_0366</name>
</gene>
<protein>
    <recommendedName>
        <fullName evidence="4">SalK</fullName>
    </recommendedName>
</protein>
<evidence type="ECO:0000256" key="1">
    <source>
        <dbReference type="SAM" id="MobiDB-lite"/>
    </source>
</evidence>
<proteinExistence type="predicted"/>
<dbReference type="RefSeq" id="WP_123378468.1">
    <property type="nucleotide sequence ID" value="NZ_RJKN01000001.1"/>
</dbReference>
<dbReference type="NCBIfam" id="NF047719">
    <property type="entry name" value="SCO6745_fam_HTH"/>
    <property type="match status" value="1"/>
</dbReference>
<dbReference type="InterPro" id="IPR054058">
    <property type="entry name" value="HTH_67"/>
</dbReference>
<evidence type="ECO:0008006" key="4">
    <source>
        <dbReference type="Google" id="ProtNLM"/>
    </source>
</evidence>
<organism evidence="2 3">
    <name type="scientific">Pseudokineococcus lusitanus</name>
    <dbReference type="NCBI Taxonomy" id="763993"/>
    <lineage>
        <taxon>Bacteria</taxon>
        <taxon>Bacillati</taxon>
        <taxon>Actinomycetota</taxon>
        <taxon>Actinomycetes</taxon>
        <taxon>Kineosporiales</taxon>
        <taxon>Kineosporiaceae</taxon>
        <taxon>Pseudokineococcus</taxon>
    </lineage>
</organism>
<keyword evidence="3" id="KW-1185">Reference proteome</keyword>
<dbReference type="AlphaFoldDB" id="A0A3N1HTL7"/>
<dbReference type="EMBL" id="RJKN01000001">
    <property type="protein sequence ID" value="ROP45760.1"/>
    <property type="molecule type" value="Genomic_DNA"/>
</dbReference>
<dbReference type="Pfam" id="PF21863">
    <property type="entry name" value="HTH_67"/>
    <property type="match status" value="1"/>
</dbReference>
<dbReference type="Proteomes" id="UP000276232">
    <property type="component" value="Unassembled WGS sequence"/>
</dbReference>
<dbReference type="InParanoid" id="A0A3N1HTL7"/>
<feature type="region of interest" description="Disordered" evidence="1">
    <location>
        <begin position="1"/>
        <end position="22"/>
    </location>
</feature>